<dbReference type="SUPFAM" id="SSF111352">
    <property type="entry name" value="Ammonium transporter"/>
    <property type="match status" value="1"/>
</dbReference>
<dbReference type="PANTHER" id="PTHR11730:SF6">
    <property type="entry name" value="AMMONIUM TRANSPORTER"/>
    <property type="match status" value="1"/>
</dbReference>
<feature type="transmembrane region" description="Helical" evidence="8">
    <location>
        <begin position="47"/>
        <end position="68"/>
    </location>
</feature>
<keyword evidence="6 8" id="KW-0472">Membrane</keyword>
<feature type="transmembrane region" description="Helical" evidence="8">
    <location>
        <begin position="121"/>
        <end position="140"/>
    </location>
</feature>
<evidence type="ECO:0000313" key="10">
    <source>
        <dbReference type="EMBL" id="VEN46195.1"/>
    </source>
</evidence>
<evidence type="ECO:0000259" key="9">
    <source>
        <dbReference type="Pfam" id="PF00909"/>
    </source>
</evidence>
<feature type="transmembrane region" description="Helical" evidence="8">
    <location>
        <begin position="225"/>
        <end position="248"/>
    </location>
</feature>
<organism evidence="10 11">
    <name type="scientific">Callosobruchus maculatus</name>
    <name type="common">Southern cowpea weevil</name>
    <name type="synonym">Pulse bruchid</name>
    <dbReference type="NCBI Taxonomy" id="64391"/>
    <lineage>
        <taxon>Eukaryota</taxon>
        <taxon>Metazoa</taxon>
        <taxon>Ecdysozoa</taxon>
        <taxon>Arthropoda</taxon>
        <taxon>Hexapoda</taxon>
        <taxon>Insecta</taxon>
        <taxon>Pterygota</taxon>
        <taxon>Neoptera</taxon>
        <taxon>Endopterygota</taxon>
        <taxon>Coleoptera</taxon>
        <taxon>Polyphaga</taxon>
        <taxon>Cucujiformia</taxon>
        <taxon>Chrysomeloidea</taxon>
        <taxon>Chrysomelidae</taxon>
        <taxon>Bruchinae</taxon>
        <taxon>Bruchini</taxon>
        <taxon>Callosobruchus</taxon>
    </lineage>
</organism>
<protein>
    <recommendedName>
        <fullName evidence="9">Ammonium transporter AmtB-like domain-containing protein</fullName>
    </recommendedName>
</protein>
<dbReference type="EMBL" id="CAACVG010007586">
    <property type="protein sequence ID" value="VEN46195.1"/>
    <property type="molecule type" value="Genomic_DNA"/>
</dbReference>
<reference evidence="10 11" key="1">
    <citation type="submission" date="2019-01" db="EMBL/GenBank/DDBJ databases">
        <authorList>
            <person name="Sayadi A."/>
        </authorList>
    </citation>
    <scope>NUCLEOTIDE SEQUENCE [LARGE SCALE GENOMIC DNA]</scope>
</reference>
<dbReference type="Gene3D" id="1.10.3430.10">
    <property type="entry name" value="Ammonium transporter AmtB like domains"/>
    <property type="match status" value="1"/>
</dbReference>
<feature type="domain" description="Ammonium transporter AmtB-like" evidence="9">
    <location>
        <begin position="50"/>
        <end position="427"/>
    </location>
</feature>
<dbReference type="GO" id="GO:0097272">
    <property type="term" value="P:ammonium homeostasis"/>
    <property type="evidence" value="ECO:0007669"/>
    <property type="project" value="TreeGrafter"/>
</dbReference>
<dbReference type="GO" id="GO:0008519">
    <property type="term" value="F:ammonium channel activity"/>
    <property type="evidence" value="ECO:0007669"/>
    <property type="project" value="InterPro"/>
</dbReference>
<keyword evidence="4 8" id="KW-0812">Transmembrane</keyword>
<gene>
    <name evidence="10" type="ORF">CALMAC_LOCUS8372</name>
</gene>
<evidence type="ECO:0000256" key="4">
    <source>
        <dbReference type="ARBA" id="ARBA00022692"/>
    </source>
</evidence>
<accession>A0A653CE66</accession>
<feature type="transmembrane region" description="Helical" evidence="8">
    <location>
        <begin position="194"/>
        <end position="213"/>
    </location>
</feature>
<keyword evidence="3" id="KW-0813">Transport</keyword>
<evidence type="ECO:0000256" key="2">
    <source>
        <dbReference type="ARBA" id="ARBA00005887"/>
    </source>
</evidence>
<comment type="similarity">
    <text evidence="2">Belongs to the ammonia transporter channel (TC 1.A.11.2) family.</text>
</comment>
<evidence type="ECO:0000256" key="8">
    <source>
        <dbReference type="SAM" id="Phobius"/>
    </source>
</evidence>
<feature type="transmembrane region" description="Helical" evidence="8">
    <location>
        <begin position="147"/>
        <end position="169"/>
    </location>
</feature>
<dbReference type="Pfam" id="PF00909">
    <property type="entry name" value="Ammonium_transp"/>
    <property type="match status" value="1"/>
</dbReference>
<dbReference type="InterPro" id="IPR024041">
    <property type="entry name" value="NH4_transpt_AmtB-like_dom"/>
</dbReference>
<feature type="transmembrane region" description="Helical" evidence="8">
    <location>
        <begin position="297"/>
        <end position="316"/>
    </location>
</feature>
<comment type="subcellular location">
    <subcellularLocation>
        <location evidence="1">Membrane</location>
        <topology evidence="1">Multi-pass membrane protein</topology>
    </subcellularLocation>
</comment>
<feature type="transmembrane region" description="Helical" evidence="8">
    <location>
        <begin position="355"/>
        <end position="376"/>
    </location>
</feature>
<evidence type="ECO:0000313" key="11">
    <source>
        <dbReference type="Proteomes" id="UP000410492"/>
    </source>
</evidence>
<dbReference type="OrthoDB" id="534912at2759"/>
<sequence length="500" mass="56179">MDQKEYNVSIDYGNDPEYIYYDSFDVHLQYRRTKDYKKSIYGHPVTFIRLFCVLVARGGFILIHLGSVPTDNIYRVIFYNIFQMANSTISYIFFGLMVSFGDISFGGWIGYSEFTSYDMDLAVFGFCCCLIGTAQISTFLTGRVHLATSIIVTTLYSIIIQPLLMHWIWHDEGWMNKNILLDKRVSVKDYGGDLIVHLSSSLMGFIGAAFLGRRLMRVKDLDERSIGVGQSGGTITGYILIIAGYIALSLPTLKYESERAPKNFMNIVLINNFIALATGVAVVSILHLLLFRKVFSYWIVLRCIQGGIAGIISIAAAVDAYSWIHCVAVGVVAAVCFFFVSILIHNTALEDYCNVTAGVMASSTIGIMACPILLGSENFGGRSKKIHVLWQFICFLIVLSSITVVAWLLFMLLSMCKVLRNKKEEENHRRALVIKKYLPKRGFMERLFAIDSKTEHVTPGKDKLKSVRIDRTIETDKDVERRGTFGDSFSGEDTLSRGLS</sequence>
<evidence type="ECO:0000256" key="6">
    <source>
        <dbReference type="ARBA" id="ARBA00023136"/>
    </source>
</evidence>
<evidence type="ECO:0000256" key="7">
    <source>
        <dbReference type="ARBA" id="ARBA00023177"/>
    </source>
</evidence>
<feature type="transmembrane region" description="Helical" evidence="8">
    <location>
        <begin position="322"/>
        <end position="343"/>
    </location>
</feature>
<feature type="transmembrane region" description="Helical" evidence="8">
    <location>
        <begin position="388"/>
        <end position="413"/>
    </location>
</feature>
<feature type="transmembrane region" description="Helical" evidence="8">
    <location>
        <begin position="89"/>
        <end position="109"/>
    </location>
</feature>
<evidence type="ECO:0000256" key="3">
    <source>
        <dbReference type="ARBA" id="ARBA00022448"/>
    </source>
</evidence>
<dbReference type="Proteomes" id="UP000410492">
    <property type="component" value="Unassembled WGS sequence"/>
</dbReference>
<dbReference type="PANTHER" id="PTHR11730">
    <property type="entry name" value="AMMONIUM TRANSPORTER"/>
    <property type="match status" value="1"/>
</dbReference>
<proteinExistence type="inferred from homology"/>
<keyword evidence="11" id="KW-1185">Reference proteome</keyword>
<dbReference type="InterPro" id="IPR029020">
    <property type="entry name" value="Ammonium/urea_transptr"/>
</dbReference>
<feature type="transmembrane region" description="Helical" evidence="8">
    <location>
        <begin position="268"/>
        <end position="290"/>
    </location>
</feature>
<keyword evidence="5 8" id="KW-1133">Transmembrane helix</keyword>
<name>A0A653CE66_CALMS</name>
<evidence type="ECO:0000256" key="5">
    <source>
        <dbReference type="ARBA" id="ARBA00022989"/>
    </source>
</evidence>
<dbReference type="GO" id="GO:0005886">
    <property type="term" value="C:plasma membrane"/>
    <property type="evidence" value="ECO:0007669"/>
    <property type="project" value="TreeGrafter"/>
</dbReference>
<evidence type="ECO:0000256" key="1">
    <source>
        <dbReference type="ARBA" id="ARBA00004141"/>
    </source>
</evidence>
<keyword evidence="7" id="KW-0924">Ammonia transport</keyword>
<dbReference type="AlphaFoldDB" id="A0A653CE66"/>